<evidence type="ECO:0000256" key="2">
    <source>
        <dbReference type="ARBA" id="ARBA00041781"/>
    </source>
</evidence>
<accession>A0A3B3Q744</accession>
<dbReference type="SUPFAM" id="SSF48726">
    <property type="entry name" value="Immunoglobulin"/>
    <property type="match status" value="3"/>
</dbReference>
<dbReference type="InterPro" id="IPR013783">
    <property type="entry name" value="Ig-like_fold"/>
</dbReference>
<dbReference type="InterPro" id="IPR036179">
    <property type="entry name" value="Ig-like_dom_sf"/>
</dbReference>
<dbReference type="PROSITE" id="PS50835">
    <property type="entry name" value="IG_LIKE"/>
    <property type="match status" value="2"/>
</dbReference>
<evidence type="ECO:0000313" key="7">
    <source>
        <dbReference type="Ensembl" id="ENSPKIP00000002467.1"/>
    </source>
</evidence>
<dbReference type="SMART" id="SM00408">
    <property type="entry name" value="IGc2"/>
    <property type="match status" value="2"/>
</dbReference>
<dbReference type="InterPro" id="IPR003598">
    <property type="entry name" value="Ig_sub2"/>
</dbReference>
<evidence type="ECO:0000256" key="3">
    <source>
        <dbReference type="ARBA" id="ARBA00045430"/>
    </source>
</evidence>
<dbReference type="STRING" id="1676925.ENSPKIP00000002467"/>
<dbReference type="Ensembl" id="ENSPKIT00000026412.1">
    <property type="protein sequence ID" value="ENSPKIP00000002467.1"/>
    <property type="gene ID" value="ENSPKIG00000020346.1"/>
</dbReference>
<proteinExistence type="predicted"/>
<dbReference type="Gene3D" id="2.60.40.10">
    <property type="entry name" value="Immunoglobulins"/>
    <property type="match status" value="3"/>
</dbReference>
<dbReference type="GeneTree" id="ENSGT01010000222294"/>
<feature type="transmembrane region" description="Helical" evidence="5">
    <location>
        <begin position="350"/>
        <end position="369"/>
    </location>
</feature>
<name>A0A3B3Q744_9TELE</name>
<dbReference type="InterPro" id="IPR007110">
    <property type="entry name" value="Ig-like_dom"/>
</dbReference>
<dbReference type="SMART" id="SM00409">
    <property type="entry name" value="IG"/>
    <property type="match status" value="3"/>
</dbReference>
<keyword evidence="8" id="KW-1185">Reference proteome</keyword>
<evidence type="ECO:0000256" key="1">
    <source>
        <dbReference type="ARBA" id="ARBA00040106"/>
    </source>
</evidence>
<comment type="function">
    <text evidence="3">Most highly expressed siglec (sialic acid-binding immunoglobulin-like lectin) on B-cells that plays a role in various aspects of B-cell biology including differentiation, antigen presentation, and trafficking to bone marrow. Binds to alpha 2,6-linked sialic acid residues of surface molecules such as CD22 itself, CD45 and IgM in a cis configuration. Can also bind to ligands on other cells as an adhesion molecule in a trans configuration. Acts as an inhibitory coreceptor on the surface of B-cells and inhibits B-cell receptor induced signaling, characterized by inhibition of the calcium mobilization and cellular activation. Mechanistically, the immunoreceptor tyrosine-based inhibitory motif domain is phosphorylated by the Src kinase LYN, which in turn leads to the recruitment of the protein tyrosine phosphatase 1/PTPN6, leading to the negative regulation of BCR signaling. If this negative signaling from is of sufficient strength, apoptosis of the B-cell can be induced.</text>
</comment>
<evidence type="ECO:0000256" key="4">
    <source>
        <dbReference type="ARBA" id="ARBA00046458"/>
    </source>
</evidence>
<dbReference type="PANTHER" id="PTHR46013:SF4">
    <property type="entry name" value="B-CELL RECEPTOR CD22-RELATED"/>
    <property type="match status" value="1"/>
</dbReference>
<feature type="domain" description="Ig-like" evidence="6">
    <location>
        <begin position="222"/>
        <end position="298"/>
    </location>
</feature>
<comment type="subunit">
    <text evidence="4">Predominantly monomer of isoform CD22-beta. Also found as heterodimer of isoform CD22-beta and a shorter isoform. Interacts with PTPN6/SHP-1, LYN, SYK, PIK3R1/PIK3R2 and PLCG1 upon phosphorylation. Interacts with GRB2, INPP5D and SHC1 upon phosphorylation. May form a complex with INPP5D/SHIP, GRB2 and SHC1.</text>
</comment>
<keyword evidence="5" id="KW-0812">Transmembrane</keyword>
<keyword evidence="5" id="KW-0472">Membrane</keyword>
<protein>
    <recommendedName>
        <fullName evidence="1">B-cell receptor CD22</fullName>
    </recommendedName>
    <alternativeName>
        <fullName evidence="2">Sialic acid-binding Ig-like lectin 2</fullName>
    </alternativeName>
</protein>
<dbReference type="InterPro" id="IPR003599">
    <property type="entry name" value="Ig_sub"/>
</dbReference>
<dbReference type="Pfam" id="PF24518">
    <property type="entry name" value="Ig_CD22"/>
    <property type="match status" value="1"/>
</dbReference>
<organism evidence="7 8">
    <name type="scientific">Paramormyrops kingsleyae</name>
    <dbReference type="NCBI Taxonomy" id="1676925"/>
    <lineage>
        <taxon>Eukaryota</taxon>
        <taxon>Metazoa</taxon>
        <taxon>Chordata</taxon>
        <taxon>Craniata</taxon>
        <taxon>Vertebrata</taxon>
        <taxon>Euteleostomi</taxon>
        <taxon>Actinopterygii</taxon>
        <taxon>Neopterygii</taxon>
        <taxon>Teleostei</taxon>
        <taxon>Osteoglossocephala</taxon>
        <taxon>Osteoglossomorpha</taxon>
        <taxon>Osteoglossiformes</taxon>
        <taxon>Mormyridae</taxon>
        <taxon>Paramormyrops</taxon>
    </lineage>
</organism>
<feature type="domain" description="Ig-like" evidence="6">
    <location>
        <begin position="127"/>
        <end position="218"/>
    </location>
</feature>
<reference evidence="7" key="1">
    <citation type="submission" date="2025-08" db="UniProtKB">
        <authorList>
            <consortium name="Ensembl"/>
        </authorList>
    </citation>
    <scope>IDENTIFICATION</scope>
</reference>
<sequence length="377" mass="42379">MLYGCIFTNGLLHQVGPLGSEWGVEYSRNRLCAIRRSTVVIPCSYKYPDSLRVETVLWCNDEYCTKSFVFHSSNTDVRTEYRDRAEYLGNKEKNCTLQIKNITDKDAGVYTFRFMTNVETGKYTGSPGTTLTVDELKVVMTSQKEGKGVSEGDSVSLTCGTDSCSLSQSEFTWFKDDQQLPETQSTLHFRPACKYHSANYSCGLKGNRQTVSEEVNLSVEELKVVMTSSRANGTLREGDSVNLTCDTDSCSLSQSEFTWFKDNQTLPETQSTLHFSPISYHHTGKYSCALNGRTVAVSNKVNIIVEKELSTVLTQQCRTAAEIISLKINCRLYEAGLLLCDSVFHLHMKIPNIVASLLLFLYIMLRVYIPTHLFGSR</sequence>
<dbReference type="Proteomes" id="UP000261540">
    <property type="component" value="Unplaced"/>
</dbReference>
<reference evidence="7" key="2">
    <citation type="submission" date="2025-09" db="UniProtKB">
        <authorList>
            <consortium name="Ensembl"/>
        </authorList>
    </citation>
    <scope>IDENTIFICATION</scope>
</reference>
<dbReference type="InterPro" id="IPR056386">
    <property type="entry name" value="Ig_CD22"/>
</dbReference>
<evidence type="ECO:0000256" key="5">
    <source>
        <dbReference type="SAM" id="Phobius"/>
    </source>
</evidence>
<dbReference type="PANTHER" id="PTHR46013">
    <property type="entry name" value="VASCULAR CELL ADHESION MOLECULE 1"/>
    <property type="match status" value="1"/>
</dbReference>
<evidence type="ECO:0000259" key="6">
    <source>
        <dbReference type="PROSITE" id="PS50835"/>
    </source>
</evidence>
<dbReference type="AlphaFoldDB" id="A0A3B3Q744"/>
<evidence type="ECO:0000313" key="8">
    <source>
        <dbReference type="Proteomes" id="UP000261540"/>
    </source>
</evidence>
<keyword evidence="5" id="KW-1133">Transmembrane helix</keyword>
<dbReference type="Pfam" id="PF13895">
    <property type="entry name" value="Ig_2"/>
    <property type="match status" value="1"/>
</dbReference>
<dbReference type="Pfam" id="PF13927">
    <property type="entry name" value="Ig_3"/>
    <property type="match status" value="1"/>
</dbReference>